<evidence type="ECO:0000256" key="1">
    <source>
        <dbReference type="ARBA" id="ARBA00001968"/>
    </source>
</evidence>
<evidence type="ECO:0000256" key="7">
    <source>
        <dbReference type="ARBA" id="ARBA00023242"/>
    </source>
</evidence>
<dbReference type="PANTHER" id="PTHR22930">
    <property type="match status" value="1"/>
</dbReference>
<feature type="domain" description="DDE Tnp4" evidence="8">
    <location>
        <begin position="229"/>
        <end position="382"/>
    </location>
</feature>
<dbReference type="Pfam" id="PF13359">
    <property type="entry name" value="DDE_Tnp_4"/>
    <property type="match status" value="1"/>
</dbReference>
<evidence type="ECO:0000256" key="2">
    <source>
        <dbReference type="ARBA" id="ARBA00004123"/>
    </source>
</evidence>
<evidence type="ECO:0000256" key="5">
    <source>
        <dbReference type="ARBA" id="ARBA00022723"/>
    </source>
</evidence>
<evidence type="ECO:0000256" key="3">
    <source>
        <dbReference type="ARBA" id="ARBA00006958"/>
    </source>
</evidence>
<dbReference type="GO" id="GO:0005634">
    <property type="term" value="C:nucleus"/>
    <property type="evidence" value="ECO:0007669"/>
    <property type="project" value="UniProtKB-SubCell"/>
</dbReference>
<dbReference type="GO" id="GO:0004518">
    <property type="term" value="F:nuclease activity"/>
    <property type="evidence" value="ECO:0007669"/>
    <property type="project" value="UniProtKB-KW"/>
</dbReference>
<dbReference type="AlphaFoldDB" id="A0AAV8XBN0"/>
<dbReference type="InterPro" id="IPR027806">
    <property type="entry name" value="HARBI1_dom"/>
</dbReference>
<keyword evidence="4" id="KW-0540">Nuclease</keyword>
<dbReference type="EMBL" id="JAPWTK010000820">
    <property type="protein sequence ID" value="KAJ8935896.1"/>
    <property type="molecule type" value="Genomic_DNA"/>
</dbReference>
<gene>
    <name evidence="9" type="ORF">NQ318_016229</name>
</gene>
<organism evidence="9 10">
    <name type="scientific">Aromia moschata</name>
    <dbReference type="NCBI Taxonomy" id="1265417"/>
    <lineage>
        <taxon>Eukaryota</taxon>
        <taxon>Metazoa</taxon>
        <taxon>Ecdysozoa</taxon>
        <taxon>Arthropoda</taxon>
        <taxon>Hexapoda</taxon>
        <taxon>Insecta</taxon>
        <taxon>Pterygota</taxon>
        <taxon>Neoptera</taxon>
        <taxon>Endopterygota</taxon>
        <taxon>Coleoptera</taxon>
        <taxon>Polyphaga</taxon>
        <taxon>Cucujiformia</taxon>
        <taxon>Chrysomeloidea</taxon>
        <taxon>Cerambycidae</taxon>
        <taxon>Cerambycinae</taxon>
        <taxon>Callichromatini</taxon>
        <taxon>Aromia</taxon>
    </lineage>
</organism>
<keyword evidence="5" id="KW-0479">Metal-binding</keyword>
<comment type="caution">
    <text evidence="9">The sequence shown here is derived from an EMBL/GenBank/DDBJ whole genome shotgun (WGS) entry which is preliminary data.</text>
</comment>
<name>A0AAV8XBN0_9CUCU</name>
<proteinExistence type="inferred from homology"/>
<keyword evidence="6" id="KW-0378">Hydrolase</keyword>
<evidence type="ECO:0000256" key="6">
    <source>
        <dbReference type="ARBA" id="ARBA00022801"/>
    </source>
</evidence>
<comment type="subcellular location">
    <subcellularLocation>
        <location evidence="2">Nucleus</location>
    </subcellularLocation>
</comment>
<dbReference type="GO" id="GO:0016787">
    <property type="term" value="F:hydrolase activity"/>
    <property type="evidence" value="ECO:0007669"/>
    <property type="project" value="UniProtKB-KW"/>
</dbReference>
<keyword evidence="10" id="KW-1185">Reference proteome</keyword>
<evidence type="ECO:0000259" key="8">
    <source>
        <dbReference type="Pfam" id="PF13359"/>
    </source>
</evidence>
<evidence type="ECO:0000313" key="10">
    <source>
        <dbReference type="Proteomes" id="UP001162162"/>
    </source>
</evidence>
<dbReference type="PANTHER" id="PTHR22930:SF269">
    <property type="entry name" value="NUCLEASE HARBI1-LIKE PROTEIN"/>
    <property type="match status" value="1"/>
</dbReference>
<protein>
    <recommendedName>
        <fullName evidence="8">DDE Tnp4 domain-containing protein</fullName>
    </recommendedName>
</protein>
<keyword evidence="7" id="KW-0539">Nucleus</keyword>
<dbReference type="GO" id="GO:0046872">
    <property type="term" value="F:metal ion binding"/>
    <property type="evidence" value="ECO:0007669"/>
    <property type="project" value="UniProtKB-KW"/>
</dbReference>
<sequence>MVVVVVYGVHLGVSHKHLALKSHLLKTGISGTCIPLEREHTCSRIIPVIVKFWIPRRNEIVYNHIGRQSSANMDLSSDEEEAILFLALEDEENGRKKRRKWVHEINLERQDFGEFHRLMPQLRQDKKRFFLYFRMSSENFDEILTLIKRGYYKNGHKLSFLATGDSFSTIGHSFRIGFETVSAIVTEVCQAICRRMENIYLPEPTRAIWEKSAKGFEDIWRFPNCIGSIDGKHVTIKCPNKTGSQHFCYLHKFSIVLMAIVGPDYRFICVDIGDYGKNSDGGIFENSHMGQRFEAGLMNIPEDKPLPGQSTPCSHVLIGDEAFALKPYLMRPFPYRQSKIDTRKENYNMRLCKARRVVENAFGILVQKWRIFFRPIATKTHRTNLVNKVSLDSYKVIPDEQQTWHLASENNLLIFLI</sequence>
<dbReference type="InterPro" id="IPR045249">
    <property type="entry name" value="HARBI1-like"/>
</dbReference>
<evidence type="ECO:0000313" key="9">
    <source>
        <dbReference type="EMBL" id="KAJ8935896.1"/>
    </source>
</evidence>
<reference evidence="9" key="1">
    <citation type="journal article" date="2023" name="Insect Mol. Biol.">
        <title>Genome sequencing provides insights into the evolution of gene families encoding plant cell wall-degrading enzymes in longhorned beetles.</title>
        <authorList>
            <person name="Shin N.R."/>
            <person name="Okamura Y."/>
            <person name="Kirsch R."/>
            <person name="Pauchet Y."/>
        </authorList>
    </citation>
    <scope>NUCLEOTIDE SEQUENCE</scope>
    <source>
        <strain evidence="9">AMC_N1</strain>
    </source>
</reference>
<comment type="cofactor">
    <cofactor evidence="1">
        <name>a divalent metal cation</name>
        <dbReference type="ChEBI" id="CHEBI:60240"/>
    </cofactor>
</comment>
<dbReference type="Proteomes" id="UP001162162">
    <property type="component" value="Unassembled WGS sequence"/>
</dbReference>
<accession>A0AAV8XBN0</accession>
<evidence type="ECO:0000256" key="4">
    <source>
        <dbReference type="ARBA" id="ARBA00022722"/>
    </source>
</evidence>
<comment type="similarity">
    <text evidence="3">Belongs to the HARBI1 family.</text>
</comment>